<reference evidence="1" key="1">
    <citation type="submission" date="2018-10" db="EMBL/GenBank/DDBJ databases">
        <title>Effector identification in a new, highly contiguous assembly of the strawberry crown rot pathogen Phytophthora cactorum.</title>
        <authorList>
            <person name="Armitage A.D."/>
            <person name="Nellist C.F."/>
            <person name="Bates H."/>
            <person name="Vickerstaff R.J."/>
            <person name="Harrison R.J."/>
        </authorList>
    </citation>
    <scope>NUCLEOTIDE SEQUENCE</scope>
    <source>
        <strain evidence="1">P415</strain>
    </source>
</reference>
<comment type="caution">
    <text evidence="1">The sequence shown here is derived from an EMBL/GenBank/DDBJ whole genome shotgun (WGS) entry which is preliminary data.</text>
</comment>
<evidence type="ECO:0000313" key="2">
    <source>
        <dbReference type="Proteomes" id="UP000697107"/>
    </source>
</evidence>
<name>A0A8T1FF72_9STRA</name>
<dbReference type="SUPFAM" id="SSF56672">
    <property type="entry name" value="DNA/RNA polymerases"/>
    <property type="match status" value="1"/>
</dbReference>
<dbReference type="VEuPathDB" id="FungiDB:PC110_g5011"/>
<gene>
    <name evidence="1" type="ORF">PC118_g18740</name>
</gene>
<accession>A0A8T1FF72</accession>
<organism evidence="1 2">
    <name type="scientific">Phytophthora cactorum</name>
    <dbReference type="NCBI Taxonomy" id="29920"/>
    <lineage>
        <taxon>Eukaryota</taxon>
        <taxon>Sar</taxon>
        <taxon>Stramenopiles</taxon>
        <taxon>Oomycota</taxon>
        <taxon>Peronosporomycetes</taxon>
        <taxon>Peronosporales</taxon>
        <taxon>Peronosporaceae</taxon>
        <taxon>Phytophthora</taxon>
    </lineage>
</organism>
<dbReference type="EMBL" id="RCML01000954">
    <property type="protein sequence ID" value="KAG2967171.1"/>
    <property type="molecule type" value="Genomic_DNA"/>
</dbReference>
<dbReference type="InterPro" id="IPR043502">
    <property type="entry name" value="DNA/RNA_pol_sf"/>
</dbReference>
<dbReference type="PANTHER" id="PTHR33206:SF1">
    <property type="entry name" value="DNA-DIRECTED DNA POLYMERASE"/>
    <property type="match status" value="1"/>
</dbReference>
<evidence type="ECO:0000313" key="1">
    <source>
        <dbReference type="EMBL" id="KAG2967171.1"/>
    </source>
</evidence>
<dbReference type="Proteomes" id="UP000697107">
    <property type="component" value="Unassembled WGS sequence"/>
</dbReference>
<dbReference type="PANTHER" id="PTHR33206">
    <property type="entry name" value="PROTEIN CBG10425"/>
    <property type="match status" value="1"/>
</dbReference>
<dbReference type="AlphaFoldDB" id="A0A8T1FF72"/>
<sequence length="476" mass="55682">MTEFRYKKLLEFNSDRLVYSIDKEEKDIYTKMKANIAGGPSIIFNRNAKRNETKIRGGKVCKKIIGYDANVLYLWALGNEMPCGRLTTVEAYDGIIDDIKTDKLFDFLECDIRTPDHLKDYFSEMTPIFKNVLIDCTDESIIGKRMFDYNEARKQSRAKPARKLIGSYFGEKILIYTPVLKWYLSHGMEITKTYCFIKASSRKAFAPFMEAVSYARREGDVDKSKAMIAEMMKLVGNSAFGRSDMDMSKHKEVKHESNDKAIKSKIEHFTFHGLEELNDACEITMKKRRLNNKNPIHLSIAIYQLAKLRILQFYYDCIDFYFDRSDFQYQEMDTDSAYIAFSCEKPFQDCIKPELREHFQEHKYDWFPRDYNTDVAKFDRRTPGLSKDEWSGDAMVSLSRKNYICYLPDESYEVKISAKGVQQGRGRNEHVRNPDRFETVVRDRITLQGTNKGFRQSKETKSIITYTQTKSALSYF</sequence>
<proteinExistence type="predicted"/>
<evidence type="ECO:0008006" key="3">
    <source>
        <dbReference type="Google" id="ProtNLM"/>
    </source>
</evidence>
<protein>
    <recommendedName>
        <fullName evidence="3">DNA-directed DNA polymerase</fullName>
    </recommendedName>
</protein>